<evidence type="ECO:0000313" key="2">
    <source>
        <dbReference type="EMBL" id="MDA0166293.1"/>
    </source>
</evidence>
<accession>A0A9X3N3B3</accession>
<feature type="compositionally biased region" description="Low complexity" evidence="1">
    <location>
        <begin position="95"/>
        <end position="109"/>
    </location>
</feature>
<name>A0A9X3N3B3_9ACTN</name>
<gene>
    <name evidence="2" type="ORF">OM076_38870</name>
</gene>
<keyword evidence="3" id="KW-1185">Reference proteome</keyword>
<dbReference type="RefSeq" id="WP_270045550.1">
    <property type="nucleotide sequence ID" value="NZ_JAPDOD010000062.1"/>
</dbReference>
<organism evidence="2 3">
    <name type="scientific">Solirubrobacter ginsenosidimutans</name>
    <dbReference type="NCBI Taxonomy" id="490573"/>
    <lineage>
        <taxon>Bacteria</taxon>
        <taxon>Bacillati</taxon>
        <taxon>Actinomycetota</taxon>
        <taxon>Thermoleophilia</taxon>
        <taxon>Solirubrobacterales</taxon>
        <taxon>Solirubrobacteraceae</taxon>
        <taxon>Solirubrobacter</taxon>
    </lineage>
</organism>
<evidence type="ECO:0000313" key="3">
    <source>
        <dbReference type="Proteomes" id="UP001149140"/>
    </source>
</evidence>
<dbReference type="AlphaFoldDB" id="A0A9X3N3B3"/>
<dbReference type="Proteomes" id="UP001149140">
    <property type="component" value="Unassembled WGS sequence"/>
</dbReference>
<sequence length="203" mass="19859">MTRSLARLRARLSYANVTATLALFVALGGTSYAAATLGRNTVGSTQIRSNAVGSSEIRSSAVGSSEIRDRTIALRDLAVSTRSSLRGGVGPAGPAGPAGATGPAGTGLTAAVNSGGAKVGGNARDNVNHPGGSNEYTVEFTRDVSTCIYAATLAAASNGGATEQPPAGGRVGVASAGGASVLVKTYDGTGAPAPAPFHLLVSC</sequence>
<protein>
    <recommendedName>
        <fullName evidence="4">Collagen-like protein</fullName>
    </recommendedName>
</protein>
<feature type="region of interest" description="Disordered" evidence="1">
    <location>
        <begin position="83"/>
        <end position="109"/>
    </location>
</feature>
<dbReference type="EMBL" id="JAPDOD010000062">
    <property type="protein sequence ID" value="MDA0166293.1"/>
    <property type="molecule type" value="Genomic_DNA"/>
</dbReference>
<evidence type="ECO:0008006" key="4">
    <source>
        <dbReference type="Google" id="ProtNLM"/>
    </source>
</evidence>
<proteinExistence type="predicted"/>
<reference evidence="2" key="1">
    <citation type="submission" date="2022-10" db="EMBL/GenBank/DDBJ databases">
        <title>The WGS of Solirubrobacter ginsenosidimutans DSM 21036.</title>
        <authorList>
            <person name="Jiang Z."/>
        </authorList>
    </citation>
    <scope>NUCLEOTIDE SEQUENCE</scope>
    <source>
        <strain evidence="2">DSM 21036</strain>
    </source>
</reference>
<comment type="caution">
    <text evidence="2">The sequence shown here is derived from an EMBL/GenBank/DDBJ whole genome shotgun (WGS) entry which is preliminary data.</text>
</comment>
<evidence type="ECO:0000256" key="1">
    <source>
        <dbReference type="SAM" id="MobiDB-lite"/>
    </source>
</evidence>